<dbReference type="Gene3D" id="3.30.450.40">
    <property type="match status" value="1"/>
</dbReference>
<evidence type="ECO:0000256" key="4">
    <source>
        <dbReference type="ARBA" id="ARBA00023163"/>
    </source>
</evidence>
<dbReference type="InterPro" id="IPR036388">
    <property type="entry name" value="WH-like_DNA-bd_sf"/>
</dbReference>
<reference evidence="9 10" key="1">
    <citation type="submission" date="2018-10" db="EMBL/GenBank/DDBJ databases">
        <title>Phylogenomics of Brevibacillus.</title>
        <authorList>
            <person name="Dunlap C."/>
        </authorList>
    </citation>
    <scope>NUCLEOTIDE SEQUENCE [LARGE SCALE GENOMIC DNA]</scope>
    <source>
        <strain evidence="9 10">JCM 15716</strain>
    </source>
</reference>
<dbReference type="AlphaFoldDB" id="A0A3M8D357"/>
<dbReference type="PANTHER" id="PTHR34824:SF1">
    <property type="entry name" value="HEAT-INDUCIBLE TRANSCRIPTION REPRESSOR HRCA"/>
    <property type="match status" value="1"/>
</dbReference>
<dbReference type="Gene3D" id="1.10.10.10">
    <property type="entry name" value="Winged helix-like DNA-binding domain superfamily/Winged helix DNA-binding domain"/>
    <property type="match status" value="1"/>
</dbReference>
<dbReference type="Pfam" id="PF01628">
    <property type="entry name" value="HrcA"/>
    <property type="match status" value="1"/>
</dbReference>
<dbReference type="Proteomes" id="UP000271031">
    <property type="component" value="Unassembled WGS sequence"/>
</dbReference>
<dbReference type="PIRSF" id="PIRSF005485">
    <property type="entry name" value="HrcA"/>
    <property type="match status" value="1"/>
</dbReference>
<dbReference type="InterPro" id="IPR005104">
    <property type="entry name" value="WHTH_HrcA_DNA-bd"/>
</dbReference>
<dbReference type="HAMAP" id="MF_00081">
    <property type="entry name" value="HrcA"/>
    <property type="match status" value="1"/>
</dbReference>
<dbReference type="InterPro" id="IPR002571">
    <property type="entry name" value="HrcA"/>
</dbReference>
<feature type="domain" description="Winged helix-turn-helix transcription repressor HrcA DNA-binding" evidence="8">
    <location>
        <begin position="1"/>
        <end position="68"/>
    </location>
</feature>
<dbReference type="GO" id="GO:0003677">
    <property type="term" value="F:DNA binding"/>
    <property type="evidence" value="ECO:0007669"/>
    <property type="project" value="InterPro"/>
</dbReference>
<name>A0A3M8D357_9BACL</name>
<keyword evidence="2 6" id="KW-0805">Transcription regulation</keyword>
<evidence type="ECO:0000313" key="10">
    <source>
        <dbReference type="Proteomes" id="UP000271031"/>
    </source>
</evidence>
<dbReference type="Gene3D" id="3.30.390.60">
    <property type="entry name" value="Heat-inducible transcription repressor hrca homolog, domain 3"/>
    <property type="match status" value="1"/>
</dbReference>
<evidence type="ECO:0000256" key="5">
    <source>
        <dbReference type="ARBA" id="ARBA00055319"/>
    </source>
</evidence>
<dbReference type="InterPro" id="IPR029016">
    <property type="entry name" value="GAF-like_dom_sf"/>
</dbReference>
<dbReference type="PANTHER" id="PTHR34824">
    <property type="entry name" value="HEAT-INDUCIBLE TRANSCRIPTION REPRESSOR HRCA"/>
    <property type="match status" value="1"/>
</dbReference>
<sequence length="343" mass="39332">MLSERQRLILSAIIDNYIRSAEPVGSRTISKRDDVGFSSATIRNEMADLEELGYLEQPHTSAGRIPSTLGYRFYVDHLLQPQGFNEEEMGNFKQVFAERIMQYEQVFDYTAAMLSQMTNYTSIVLGPEMFEHRLKHIQIVPLSEQQAVAIVVTHTGRVENKLIDIPAGVPASEVEKLVNLLNHRLQDVPVWQLRQRLYQEIADEMKRHMEHYEQMLHMIEGTFEEDVSDRFILHGTTKIMNQPEFRDVEKVKDILELLEQSDQLVNLFGMPQDGMQIRIGQENQVNAVKDCSIITTSYYLDGKPVGKVGILGPTRMDYNKVISALNYIGHGLSRLLAKQFDSK</sequence>
<keyword evidence="10" id="KW-1185">Reference proteome</keyword>
<comment type="caution">
    <text evidence="9">The sequence shown here is derived from an EMBL/GenBank/DDBJ whole genome shotgun (WGS) entry which is preliminary data.</text>
</comment>
<comment type="similarity">
    <text evidence="6">Belongs to the HrcA family.</text>
</comment>
<evidence type="ECO:0000259" key="7">
    <source>
        <dbReference type="Pfam" id="PF01628"/>
    </source>
</evidence>
<keyword evidence="3 6" id="KW-0346">Stress response</keyword>
<dbReference type="NCBIfam" id="TIGR00331">
    <property type="entry name" value="hrcA"/>
    <property type="match status" value="1"/>
</dbReference>
<dbReference type="SUPFAM" id="SSF46785">
    <property type="entry name" value="Winged helix' DNA-binding domain"/>
    <property type="match status" value="1"/>
</dbReference>
<accession>A0A3M8D357</accession>
<evidence type="ECO:0000313" key="9">
    <source>
        <dbReference type="EMBL" id="RNB82308.1"/>
    </source>
</evidence>
<dbReference type="SUPFAM" id="SSF55781">
    <property type="entry name" value="GAF domain-like"/>
    <property type="match status" value="1"/>
</dbReference>
<dbReference type="InterPro" id="IPR021153">
    <property type="entry name" value="HrcA_C"/>
</dbReference>
<keyword evidence="1 6" id="KW-0678">Repressor</keyword>
<evidence type="ECO:0000256" key="1">
    <source>
        <dbReference type="ARBA" id="ARBA00022491"/>
    </source>
</evidence>
<comment type="function">
    <text evidence="5 6">Negative regulator of class I heat shock genes (grpE-dnaK-dnaJ and groELS operons). Prevents heat-shock induction of these operons.</text>
</comment>
<protein>
    <recommendedName>
        <fullName evidence="6">Heat-inducible transcription repressor HrcA</fullName>
    </recommendedName>
</protein>
<evidence type="ECO:0000259" key="8">
    <source>
        <dbReference type="Pfam" id="PF03444"/>
    </source>
</evidence>
<dbReference type="GO" id="GO:0045892">
    <property type="term" value="P:negative regulation of DNA-templated transcription"/>
    <property type="evidence" value="ECO:0007669"/>
    <property type="project" value="UniProtKB-UniRule"/>
</dbReference>
<dbReference type="OrthoDB" id="9783139at2"/>
<gene>
    <name evidence="6 9" type="primary">hrcA</name>
    <name evidence="9" type="ORF">EDM56_23570</name>
</gene>
<evidence type="ECO:0000256" key="2">
    <source>
        <dbReference type="ARBA" id="ARBA00023015"/>
    </source>
</evidence>
<dbReference type="RefSeq" id="WP_122920386.1">
    <property type="nucleotide sequence ID" value="NZ_RHHQ01000020.1"/>
</dbReference>
<dbReference type="InterPro" id="IPR023120">
    <property type="entry name" value="WHTH_transcript_rep_HrcA_IDD"/>
</dbReference>
<dbReference type="FunFam" id="1.10.10.10:FF:000049">
    <property type="entry name" value="Heat-inducible transcription repressor HrcA"/>
    <property type="match status" value="1"/>
</dbReference>
<dbReference type="Pfam" id="PF03444">
    <property type="entry name" value="WHD_HrcA"/>
    <property type="match status" value="1"/>
</dbReference>
<dbReference type="EMBL" id="RHHQ01000020">
    <property type="protein sequence ID" value="RNB82308.1"/>
    <property type="molecule type" value="Genomic_DNA"/>
</dbReference>
<evidence type="ECO:0000256" key="6">
    <source>
        <dbReference type="HAMAP-Rule" id="MF_00081"/>
    </source>
</evidence>
<feature type="domain" description="Heat-inducible transcription repressor HrcA C-terminal" evidence="7">
    <location>
        <begin position="104"/>
        <end position="322"/>
    </location>
</feature>
<keyword evidence="4 6" id="KW-0804">Transcription</keyword>
<organism evidence="9 10">
    <name type="scientific">Brevibacillus fluminis</name>
    <dbReference type="NCBI Taxonomy" id="511487"/>
    <lineage>
        <taxon>Bacteria</taxon>
        <taxon>Bacillati</taxon>
        <taxon>Bacillota</taxon>
        <taxon>Bacilli</taxon>
        <taxon>Bacillales</taxon>
        <taxon>Paenibacillaceae</taxon>
        <taxon>Brevibacillus</taxon>
    </lineage>
</organism>
<proteinExistence type="inferred from homology"/>
<evidence type="ECO:0000256" key="3">
    <source>
        <dbReference type="ARBA" id="ARBA00023016"/>
    </source>
</evidence>
<dbReference type="InterPro" id="IPR036390">
    <property type="entry name" value="WH_DNA-bd_sf"/>
</dbReference>